<dbReference type="EMBL" id="CP042806">
    <property type="protein sequence ID" value="QEE28243.1"/>
    <property type="molecule type" value="Genomic_DNA"/>
</dbReference>
<dbReference type="InterPro" id="IPR051801">
    <property type="entry name" value="GH28_Enzymes"/>
</dbReference>
<dbReference type="SUPFAM" id="SSF51126">
    <property type="entry name" value="Pectin lyase-like"/>
    <property type="match status" value="1"/>
</dbReference>
<dbReference type="AlphaFoldDB" id="A0A5B9E7K3"/>
<dbReference type="InterPro" id="IPR012334">
    <property type="entry name" value="Pectin_lyas_fold"/>
</dbReference>
<evidence type="ECO:0000256" key="1">
    <source>
        <dbReference type="ARBA" id="ARBA00008834"/>
    </source>
</evidence>
<feature type="domain" description="Rhamnogalacturonase A/B/Epimerase-like pectate lyase" evidence="5">
    <location>
        <begin position="68"/>
        <end position="120"/>
    </location>
</feature>
<dbReference type="OrthoDB" id="107371at2"/>
<protein>
    <submittedName>
        <fullName evidence="6">Glycoside hydrolase family 28 protein</fullName>
    </submittedName>
</protein>
<proteinExistence type="inferred from homology"/>
<name>A0A5B9E7K3_9BACT</name>
<dbReference type="GO" id="GO:0004650">
    <property type="term" value="F:polygalacturonase activity"/>
    <property type="evidence" value="ECO:0007669"/>
    <property type="project" value="InterPro"/>
</dbReference>
<accession>A0A5B9E7K3</accession>
<dbReference type="InterPro" id="IPR006626">
    <property type="entry name" value="PbH1"/>
</dbReference>
<dbReference type="PANTHER" id="PTHR31339:SF3">
    <property type="entry name" value="PECTIN LYASE-LIKE SUPERFAMILY PROTEIN"/>
    <property type="match status" value="1"/>
</dbReference>
<dbReference type="Pfam" id="PF12708">
    <property type="entry name" value="Pect-lyase_RHGA_epim"/>
    <property type="match status" value="1"/>
</dbReference>
<keyword evidence="3 4" id="KW-0326">Glycosidase</keyword>
<dbReference type="Proteomes" id="UP000321820">
    <property type="component" value="Chromosome"/>
</dbReference>
<dbReference type="SMART" id="SM00710">
    <property type="entry name" value="PbH1"/>
    <property type="match status" value="7"/>
</dbReference>
<keyword evidence="7" id="KW-1185">Reference proteome</keyword>
<evidence type="ECO:0000256" key="4">
    <source>
        <dbReference type="RuleBase" id="RU361169"/>
    </source>
</evidence>
<dbReference type="PANTHER" id="PTHR31339">
    <property type="entry name" value="PECTIN LYASE-RELATED"/>
    <property type="match status" value="1"/>
</dbReference>
<dbReference type="Pfam" id="PF00295">
    <property type="entry name" value="Glyco_hydro_28"/>
    <property type="match status" value="1"/>
</dbReference>
<evidence type="ECO:0000313" key="7">
    <source>
        <dbReference type="Proteomes" id="UP000321820"/>
    </source>
</evidence>
<dbReference type="InterPro" id="IPR000743">
    <property type="entry name" value="Glyco_hydro_28"/>
</dbReference>
<reference evidence="6 7" key="1">
    <citation type="submission" date="2019-08" db="EMBL/GenBank/DDBJ databases">
        <title>Complete genome sequence of Terriglobus albidus strain ORNL.</title>
        <authorList>
            <person name="Podar M."/>
        </authorList>
    </citation>
    <scope>NUCLEOTIDE SEQUENCE [LARGE SCALE GENOMIC DNA]</scope>
    <source>
        <strain evidence="6 7">ORNL</strain>
    </source>
</reference>
<sequence length="456" mass="49378">MQVSRETPYTCFPATLSENPFLNMKITSQSELPDFNPRKIVSMVFQSVAAAILLCTATAFASTTCDARQMGAKGDGVTKDTAAIQKAIDACASKGGGIVVLQGGGTFLSGPLDLKSHVALAVARGTLLKASEEIDDFPVREDAKWRRMALIHADRAEDIAITGEGTIDGSGQGWWTRHLNRPKGSPEPPRPMIVDITRSKKIRIEGVTIQNAPMYNILTNLCDGLTVRNVRILNPGRKAPNTDGIDPLSTSHVLIEHAYIDTGDDNVAIKSGLVERGEPIVPSRDITIRDCEFVHGHGLSIGSELAGGVQHVRVERVSFKGADQGIRIKSARGRGNDIGDFHYKDITMEDVRTAIQITGYYTGYKAEDPGELVTEHTPRFHDIYLENVTAKNSQTAVQIQGLPEAPIQNLQLKNVHLQAKKAGVAQFAQGKAEGLTIQAEDKVVRGKGLAVEGWTE</sequence>
<dbReference type="KEGG" id="talb:FTW19_09670"/>
<comment type="similarity">
    <text evidence="1 4">Belongs to the glycosyl hydrolase 28 family.</text>
</comment>
<evidence type="ECO:0000256" key="3">
    <source>
        <dbReference type="ARBA" id="ARBA00023295"/>
    </source>
</evidence>
<evidence type="ECO:0000256" key="2">
    <source>
        <dbReference type="ARBA" id="ARBA00022801"/>
    </source>
</evidence>
<dbReference type="Gene3D" id="2.160.20.10">
    <property type="entry name" value="Single-stranded right-handed beta-helix, Pectin lyase-like"/>
    <property type="match status" value="1"/>
</dbReference>
<gene>
    <name evidence="6" type="ORF">FTW19_09670</name>
</gene>
<evidence type="ECO:0000259" key="5">
    <source>
        <dbReference type="Pfam" id="PF12708"/>
    </source>
</evidence>
<evidence type="ECO:0000313" key="6">
    <source>
        <dbReference type="EMBL" id="QEE28243.1"/>
    </source>
</evidence>
<dbReference type="PROSITE" id="PS00502">
    <property type="entry name" value="POLYGALACTURONASE"/>
    <property type="match status" value="1"/>
</dbReference>
<dbReference type="InterPro" id="IPR024535">
    <property type="entry name" value="RHGA/B-epi-like_pectate_lyase"/>
</dbReference>
<dbReference type="GO" id="GO:0005975">
    <property type="term" value="P:carbohydrate metabolic process"/>
    <property type="evidence" value="ECO:0007669"/>
    <property type="project" value="InterPro"/>
</dbReference>
<organism evidence="6 7">
    <name type="scientific">Terriglobus albidus</name>
    <dbReference type="NCBI Taxonomy" id="1592106"/>
    <lineage>
        <taxon>Bacteria</taxon>
        <taxon>Pseudomonadati</taxon>
        <taxon>Acidobacteriota</taxon>
        <taxon>Terriglobia</taxon>
        <taxon>Terriglobales</taxon>
        <taxon>Acidobacteriaceae</taxon>
        <taxon>Terriglobus</taxon>
    </lineage>
</organism>
<keyword evidence="2 4" id="KW-0378">Hydrolase</keyword>
<dbReference type="InterPro" id="IPR011050">
    <property type="entry name" value="Pectin_lyase_fold/virulence"/>
</dbReference>